<gene>
    <name evidence="1" type="ORF">KM1_028630</name>
</gene>
<evidence type="ECO:0000313" key="1">
    <source>
        <dbReference type="EMBL" id="EMS11480.1"/>
    </source>
</evidence>
<accession>M7W192</accession>
<sequence length="80" mass="9541">MSIEQPTHRCYEESSGMLFEVKEAHLLALARKIAKNKDIQYEEVDDRHLFLKNTEVNICAEVQAELDKYIYDKAKKQYYR</sequence>
<dbReference type="EMBL" id="KB638724">
    <property type="protein sequence ID" value="EMS11480.1"/>
    <property type="molecule type" value="Genomic_DNA"/>
</dbReference>
<protein>
    <recommendedName>
        <fullName evidence="3">RNA polymerase II transcription factor B subunit 5</fullName>
    </recommendedName>
</protein>
<dbReference type="AlphaFoldDB" id="M7W192"/>
<evidence type="ECO:0000313" key="2">
    <source>
        <dbReference type="Proteomes" id="UP000030780"/>
    </source>
</evidence>
<reference evidence="1 2" key="1">
    <citation type="submission" date="2013-01" db="EMBL/GenBank/DDBJ databases">
        <authorList>
            <person name="Inman J."/>
            <person name="Zafar N."/>
            <person name="Lorenzi H."/>
            <person name="Caler E."/>
        </authorList>
    </citation>
    <scope>NUCLEOTIDE SEQUENCE [LARGE SCALE GENOMIC DNA]</scope>
    <source>
        <strain evidence="1 2">HM-3:IMSS</strain>
    </source>
</reference>
<evidence type="ECO:0008006" key="3">
    <source>
        <dbReference type="Google" id="ProtNLM"/>
    </source>
</evidence>
<proteinExistence type="predicted"/>
<dbReference type="Proteomes" id="UP000030780">
    <property type="component" value="Unassembled WGS sequence"/>
</dbReference>
<name>M7W192_ENTHI</name>
<organism evidence="1 2">
    <name type="scientific">Entamoeba histolytica HM-3:IMSS</name>
    <dbReference type="NCBI Taxonomy" id="885315"/>
    <lineage>
        <taxon>Eukaryota</taxon>
        <taxon>Amoebozoa</taxon>
        <taxon>Evosea</taxon>
        <taxon>Archamoebae</taxon>
        <taxon>Mastigamoebida</taxon>
        <taxon>Entamoebidae</taxon>
        <taxon>Entamoeba</taxon>
    </lineage>
</organism>
<dbReference type="VEuPathDB" id="AmoebaDB:KM1_028630"/>